<evidence type="ECO:0000256" key="3">
    <source>
        <dbReference type="ARBA" id="ARBA00022729"/>
    </source>
</evidence>
<dbReference type="PANTHER" id="PTHR33420">
    <property type="entry name" value="FIMBRIAL SUBUNIT ELFA-RELATED"/>
    <property type="match status" value="1"/>
</dbReference>
<keyword evidence="3" id="KW-0732">Signal</keyword>
<name>A0A730WKH1_SALHO</name>
<dbReference type="InterPro" id="IPR000259">
    <property type="entry name" value="Adhesion_dom_fimbrial"/>
</dbReference>
<dbReference type="InterPro" id="IPR050263">
    <property type="entry name" value="Bact_Fimbrial_Adh_Pro"/>
</dbReference>
<evidence type="ECO:0000256" key="4">
    <source>
        <dbReference type="ARBA" id="ARBA00023263"/>
    </source>
</evidence>
<accession>A0A730WKH1</accession>
<dbReference type="Gene3D" id="2.60.40.3310">
    <property type="match status" value="1"/>
</dbReference>
<organism evidence="6">
    <name type="scientific">Salmonella enterica subsp. houtenae serovar 1,40:z4,z32:-</name>
    <dbReference type="NCBI Taxonomy" id="1967604"/>
    <lineage>
        <taxon>Bacteria</taxon>
        <taxon>Pseudomonadati</taxon>
        <taxon>Pseudomonadota</taxon>
        <taxon>Gammaproteobacteria</taxon>
        <taxon>Enterobacterales</taxon>
        <taxon>Enterobacteriaceae</taxon>
        <taxon>Salmonella</taxon>
    </lineage>
</organism>
<gene>
    <name evidence="6" type="ORF">GND90_001872</name>
</gene>
<dbReference type="Gene3D" id="2.60.40.1090">
    <property type="entry name" value="Fimbrial-type adhesion domain"/>
    <property type="match status" value="1"/>
</dbReference>
<feature type="domain" description="Fimbrial-type adhesion" evidence="5">
    <location>
        <begin position="226"/>
        <end position="402"/>
    </location>
</feature>
<dbReference type="InterPro" id="IPR036937">
    <property type="entry name" value="Adhesion_dom_fimbrial_sf"/>
</dbReference>
<evidence type="ECO:0000256" key="1">
    <source>
        <dbReference type="ARBA" id="ARBA00004561"/>
    </source>
</evidence>
<keyword evidence="4" id="KW-0281">Fimbrium</keyword>
<dbReference type="SUPFAM" id="SSF49401">
    <property type="entry name" value="Bacterial adhesins"/>
    <property type="match status" value="1"/>
</dbReference>
<dbReference type="GO" id="GO:0009289">
    <property type="term" value="C:pilus"/>
    <property type="evidence" value="ECO:0007669"/>
    <property type="project" value="UniProtKB-SubCell"/>
</dbReference>
<comment type="subcellular location">
    <subcellularLocation>
        <location evidence="1">Fimbrium</location>
    </subcellularLocation>
</comment>
<dbReference type="PANTHER" id="PTHR33420:SF12">
    <property type="entry name" value="FIMBRIN-LIKE PROTEIN FIMI-RELATED"/>
    <property type="match status" value="1"/>
</dbReference>
<dbReference type="AlphaFoldDB" id="A0A730WKH1"/>
<dbReference type="GO" id="GO:0043709">
    <property type="term" value="P:cell adhesion involved in single-species biofilm formation"/>
    <property type="evidence" value="ECO:0007669"/>
    <property type="project" value="TreeGrafter"/>
</dbReference>
<dbReference type="EMBL" id="DAARWD010000006">
    <property type="protein sequence ID" value="HAE4188911.1"/>
    <property type="molecule type" value="Genomic_DNA"/>
</dbReference>
<reference evidence="6" key="2">
    <citation type="submission" date="2018-07" db="EMBL/GenBank/DDBJ databases">
        <authorList>
            <consortium name="NCBI Pathogen Detection Project"/>
        </authorList>
    </citation>
    <scope>NUCLEOTIDE SEQUENCE</scope>
    <source>
        <strain evidence="6">23-88</strain>
    </source>
</reference>
<evidence type="ECO:0000259" key="5">
    <source>
        <dbReference type="Pfam" id="PF00419"/>
    </source>
</evidence>
<proteinExistence type="inferred from homology"/>
<evidence type="ECO:0000256" key="2">
    <source>
        <dbReference type="ARBA" id="ARBA00006671"/>
    </source>
</evidence>
<reference evidence="6" key="1">
    <citation type="journal article" date="2018" name="Genome Biol.">
        <title>SKESA: strategic k-mer extension for scrupulous assemblies.</title>
        <authorList>
            <person name="Souvorov A."/>
            <person name="Agarwala R."/>
            <person name="Lipman D.J."/>
        </authorList>
    </citation>
    <scope>NUCLEOTIDE SEQUENCE</scope>
    <source>
        <strain evidence="6">23-88</strain>
    </source>
</reference>
<comment type="similarity">
    <text evidence="2">Belongs to the fimbrial protein family.</text>
</comment>
<sequence length="403" mass="43256">MAMNSLIRLKRKIRFSLWTLYRGLLGILFCVLMPGIGVVQAQVSCVPYDASLPRRDTIQLAPVNISAGMDIPVGTIIYRGSWFGGDPGMYHLFCTSTRPPETFNYTYNLGIQSAPMSLASTSQYDGKVYNTSIPGIGVIITDGANAVTQSVPYANGGIRQVTMNSRYLNHMIYGSTRYLALIKTGPIYPGSYALNAASLPTAMIYYDNAPGYPAIPGLPVVSNILEFSGSINITAQTCTTPDIVVSMGTYDANQNFQGVGSTTNWIKTNLELKNCPAFYGFYDASNTAQLFNWDQGGASNIPAPTSNAISAYFAPNTEIVDSANGIMSIDTAAPSSASGVGIQLGWGDGSPVPINLSMAQVLTLPRDGRSNISVPLYARYIQTDTTITPGRADGKVTFTLSYY</sequence>
<dbReference type="InterPro" id="IPR008966">
    <property type="entry name" value="Adhesion_dom_sf"/>
</dbReference>
<dbReference type="Pfam" id="PF00419">
    <property type="entry name" value="Fimbrial"/>
    <property type="match status" value="1"/>
</dbReference>
<comment type="caution">
    <text evidence="6">The sequence shown here is derived from an EMBL/GenBank/DDBJ whole genome shotgun (WGS) entry which is preliminary data.</text>
</comment>
<protein>
    <submittedName>
        <fullName evidence="6">Type 1 fimbrial protein</fullName>
    </submittedName>
</protein>
<evidence type="ECO:0000313" key="6">
    <source>
        <dbReference type="EMBL" id="HAE4188911.1"/>
    </source>
</evidence>